<dbReference type="Gene3D" id="3.60.120.10">
    <property type="entry name" value="Anthranilate synthase"/>
    <property type="match status" value="1"/>
</dbReference>
<proteinExistence type="predicted"/>
<dbReference type="PRINTS" id="PR00095">
    <property type="entry name" value="ANTSNTHASEI"/>
</dbReference>
<dbReference type="PANTHER" id="PTHR11236">
    <property type="entry name" value="AMINOBENZOATE/ANTHRANILATE SYNTHASE"/>
    <property type="match status" value="1"/>
</dbReference>
<name>A0A3T0E7D0_9PROT</name>
<accession>A0A3T0E7D0</accession>
<dbReference type="Pfam" id="PF00425">
    <property type="entry name" value="Chorismate_bind"/>
    <property type="match status" value="1"/>
</dbReference>
<evidence type="ECO:0000313" key="2">
    <source>
        <dbReference type="Proteomes" id="UP000286954"/>
    </source>
</evidence>
<dbReference type="AlphaFoldDB" id="A0A3T0E7D0"/>
<dbReference type="EMBL" id="CP018911">
    <property type="protein sequence ID" value="AZU03232.1"/>
    <property type="molecule type" value="Genomic_DNA"/>
</dbReference>
<dbReference type="RefSeq" id="WP_233352506.1">
    <property type="nucleotide sequence ID" value="NZ_BMFB01000002.1"/>
</dbReference>
<dbReference type="GO" id="GO:0000162">
    <property type="term" value="P:L-tryptophan biosynthetic process"/>
    <property type="evidence" value="ECO:0007669"/>
    <property type="project" value="TreeGrafter"/>
</dbReference>
<dbReference type="InterPro" id="IPR005801">
    <property type="entry name" value="ADC_synthase"/>
</dbReference>
<dbReference type="SUPFAM" id="SSF56322">
    <property type="entry name" value="ADC synthase"/>
    <property type="match status" value="1"/>
</dbReference>
<evidence type="ECO:0000313" key="1">
    <source>
        <dbReference type="EMBL" id="AZU03232.1"/>
    </source>
</evidence>
<protein>
    <submittedName>
        <fullName evidence="1">Aminodeoxychorismate synthase I</fullName>
    </submittedName>
</protein>
<keyword evidence="2" id="KW-1185">Reference proteome</keyword>
<gene>
    <name evidence="1" type="ORF">X907_0687</name>
</gene>
<dbReference type="InterPro" id="IPR015890">
    <property type="entry name" value="Chorismate_C"/>
</dbReference>
<reference evidence="1 2" key="1">
    <citation type="submission" date="2016-12" db="EMBL/GenBank/DDBJ databases">
        <title>The genome of dimorphic prosthecate Glycocaulis alkaliphilus 6b-8t, isolated from crude oil dictates its adaptability in petroleum environments.</title>
        <authorList>
            <person name="Wu X.-L."/>
            <person name="Geng S."/>
        </authorList>
    </citation>
    <scope>NUCLEOTIDE SEQUENCE [LARGE SCALE GENOMIC DNA]</scope>
    <source>
        <strain evidence="1 2">6B-8</strain>
    </source>
</reference>
<dbReference type="KEGG" id="gak:X907_0687"/>
<dbReference type="Proteomes" id="UP000286954">
    <property type="component" value="Chromosome"/>
</dbReference>
<dbReference type="PANTHER" id="PTHR11236:SF9">
    <property type="entry name" value="ANTHRANILATE SYNTHASE COMPONENT 1"/>
    <property type="match status" value="1"/>
</dbReference>
<sequence length="440" mass="46475">MAEPAASSGPDLPLAWRAPADYLAAIADQPGALLLSGGDGTPRGRFSYLTAFAADMMRSPAQGDPLQPLKAARLRYPDAWIGGLLNYDLAARFEALPSPPAPLTPWPVMAMGVYEAVAVFDHQAGSAAVRGEPVAAARLHAALISAPATPARAQLVAPLQPVWREEHYLDAANAALGYVRAGDVFQVNLSHRFAARIKGAQAPLAVLKALAATSPAPFAVYVRLDEERVVISNSPERFWSLSSDGQVETRPIKGTRPRGSNRESDAALAAELAASLKDRAENLMIVDLMRNDLSRVCVAGSVTVPELFAVESFANVHHLVSAVTGQMAPGKDVFDLLAASFPPGSITGAPKVRAMEIIAELEREARGPYCGAAGLMSPDGSAMFNVMIRTAGFVAHGDEWTVEARSGGAITIDSQPEAELAETHAKIAMLKQAIERAGHL</sequence>
<organism evidence="1 2">
    <name type="scientific">Glycocaulis alkaliphilus</name>
    <dbReference type="NCBI Taxonomy" id="1434191"/>
    <lineage>
        <taxon>Bacteria</taxon>
        <taxon>Pseudomonadati</taxon>
        <taxon>Pseudomonadota</taxon>
        <taxon>Alphaproteobacteria</taxon>
        <taxon>Maricaulales</taxon>
        <taxon>Maricaulaceae</taxon>
        <taxon>Glycocaulis</taxon>
    </lineage>
</organism>
<dbReference type="InterPro" id="IPR019999">
    <property type="entry name" value="Anth_synth_I-like"/>
</dbReference>